<evidence type="ECO:0000313" key="2">
    <source>
        <dbReference type="EMBL" id="KAG7356518.1"/>
    </source>
</evidence>
<comment type="caution">
    <text evidence="2">The sequence shown here is derived from an EMBL/GenBank/DDBJ whole genome shotgun (WGS) entry which is preliminary data.</text>
</comment>
<organism evidence="2 3">
    <name type="scientific">Nitzschia inconspicua</name>
    <dbReference type="NCBI Taxonomy" id="303405"/>
    <lineage>
        <taxon>Eukaryota</taxon>
        <taxon>Sar</taxon>
        <taxon>Stramenopiles</taxon>
        <taxon>Ochrophyta</taxon>
        <taxon>Bacillariophyta</taxon>
        <taxon>Bacillariophyceae</taxon>
        <taxon>Bacillariophycidae</taxon>
        <taxon>Bacillariales</taxon>
        <taxon>Bacillariaceae</taxon>
        <taxon>Nitzschia</taxon>
    </lineage>
</organism>
<feature type="region of interest" description="Disordered" evidence="1">
    <location>
        <begin position="80"/>
        <end position="104"/>
    </location>
</feature>
<sequence>MAKDPHEREEAARQGVEEVAAEARLWLLPSTLDSTPHVGNLLLREDLRASPPAHDDPTVPIPLTQEVLAANQAAIHAINNQAGSGSPTMTNTAPTSDSCKGGMKKRKAPLLLQQCNRERRRKQRRELRLVAVSKFRRRICSIC</sequence>
<keyword evidence="3" id="KW-1185">Reference proteome</keyword>
<reference evidence="2" key="2">
    <citation type="submission" date="2021-04" db="EMBL/GenBank/DDBJ databases">
        <authorList>
            <person name="Podell S."/>
        </authorList>
    </citation>
    <scope>NUCLEOTIDE SEQUENCE</scope>
    <source>
        <strain evidence="2">Hildebrandi</strain>
    </source>
</reference>
<dbReference type="AlphaFoldDB" id="A0A9K3PRE3"/>
<dbReference type="Proteomes" id="UP000693970">
    <property type="component" value="Unassembled WGS sequence"/>
</dbReference>
<protein>
    <submittedName>
        <fullName evidence="2">Uncharacterized protein</fullName>
    </submittedName>
</protein>
<gene>
    <name evidence="2" type="ORF">IV203_001204</name>
</gene>
<evidence type="ECO:0000256" key="1">
    <source>
        <dbReference type="SAM" id="MobiDB-lite"/>
    </source>
</evidence>
<accession>A0A9K3PRE3</accession>
<reference evidence="2" key="1">
    <citation type="journal article" date="2021" name="Sci. Rep.">
        <title>Diploid genomic architecture of Nitzschia inconspicua, an elite biomass production diatom.</title>
        <authorList>
            <person name="Oliver A."/>
            <person name="Podell S."/>
            <person name="Pinowska A."/>
            <person name="Traller J.C."/>
            <person name="Smith S.R."/>
            <person name="McClure R."/>
            <person name="Beliaev A."/>
            <person name="Bohutskyi P."/>
            <person name="Hill E.A."/>
            <person name="Rabines A."/>
            <person name="Zheng H."/>
            <person name="Allen L.Z."/>
            <person name="Kuo A."/>
            <person name="Grigoriev I.V."/>
            <person name="Allen A.E."/>
            <person name="Hazlebeck D."/>
            <person name="Allen E.E."/>
        </authorList>
    </citation>
    <scope>NUCLEOTIDE SEQUENCE</scope>
    <source>
        <strain evidence="2">Hildebrandi</strain>
    </source>
</reference>
<proteinExistence type="predicted"/>
<dbReference type="EMBL" id="JAGRRH010000015">
    <property type="protein sequence ID" value="KAG7356518.1"/>
    <property type="molecule type" value="Genomic_DNA"/>
</dbReference>
<feature type="compositionally biased region" description="Polar residues" evidence="1">
    <location>
        <begin position="83"/>
        <end position="98"/>
    </location>
</feature>
<evidence type="ECO:0000313" key="3">
    <source>
        <dbReference type="Proteomes" id="UP000693970"/>
    </source>
</evidence>
<name>A0A9K3PRE3_9STRA</name>